<feature type="non-terminal residue" evidence="2">
    <location>
        <position position="1"/>
    </location>
</feature>
<protein>
    <recommendedName>
        <fullName evidence="4">Mobilization protein</fullName>
    </recommendedName>
</protein>
<evidence type="ECO:0000313" key="2">
    <source>
        <dbReference type="EMBL" id="MCW4157233.1"/>
    </source>
</evidence>
<comment type="caution">
    <text evidence="2">The sequence shown here is derived from an EMBL/GenBank/DDBJ whole genome shotgun (WGS) entry which is preliminary data.</text>
</comment>
<proteinExistence type="predicted"/>
<gene>
    <name evidence="2" type="ORF">ONT23_17275</name>
</gene>
<accession>A0AAW5UY10</accession>
<keyword evidence="1" id="KW-0175">Coiled coil</keyword>
<dbReference type="Proteomes" id="UP001209168">
    <property type="component" value="Unassembled WGS sequence"/>
</dbReference>
<feature type="coiled-coil region" evidence="1">
    <location>
        <begin position="252"/>
        <end position="279"/>
    </location>
</feature>
<evidence type="ECO:0000256" key="1">
    <source>
        <dbReference type="SAM" id="Coils"/>
    </source>
</evidence>
<organism evidence="2 3">
    <name type="scientific">Segatella copri</name>
    <dbReference type="NCBI Taxonomy" id="165179"/>
    <lineage>
        <taxon>Bacteria</taxon>
        <taxon>Pseudomonadati</taxon>
        <taxon>Bacteroidota</taxon>
        <taxon>Bacteroidia</taxon>
        <taxon>Bacteroidales</taxon>
        <taxon>Prevotellaceae</taxon>
        <taxon>Segatella</taxon>
    </lineage>
</organism>
<evidence type="ECO:0008006" key="4">
    <source>
        <dbReference type="Google" id="ProtNLM"/>
    </source>
</evidence>
<dbReference type="EMBL" id="JAPDVH010000005">
    <property type="protein sequence ID" value="MCW4157233.1"/>
    <property type="molecule type" value="Genomic_DNA"/>
</dbReference>
<dbReference type="RefSeq" id="WP_264956735.1">
    <property type="nucleotide sequence ID" value="NZ_JAPDVH010000005.1"/>
</dbReference>
<sequence>NSFDMAQTSIHFQAVKGGSEEHNKRTKKLDYVHHELSSQNDYWQSDSQEARLAFVTQNAKAKTGRKMQAKATPIREAVVVIEDTTTMDDLKKLAKRFNDRFGIDVFQIAIHKDEGYKKSKDGIKLNLHAHLVADWTDHESGKSLKLNRNDMAEMQTICAEVLGMERGKSSEKQHLSAIQYKIAAEEQRAEAIKSKTRGLGIIQKNLSNDISDLLVEVKTKSKECDRLALSAKNMGRILEYNTEEAKKKALINERLSEEGKSLREEKERLRNDILGLTTQKEEIGSEAESLADVVQAARSDLFHLNAQKIAVSGEILNLNQERDKAQREAEEAKAQKRTAEAEAAKGLAVGAAKKLGNVLGFGSEAKQLKELPQKLEEARTEGEKAAVTKILDVARLNFGDKEVTPEMIGKAWRSKWDEAKNARAETERQVKNATAHASGLEKILDAFLAIPIIRACVHAIVSFVRQGRRSFSTEDTAILKTALGGDPDNAAALRKIAYYHGGAYAQPHLSSYWDRAEMCMQKIARGENQEQDQNISQGRRWHL</sequence>
<feature type="coiled-coil region" evidence="1">
    <location>
        <begin position="308"/>
        <end position="342"/>
    </location>
</feature>
<dbReference type="AlphaFoldDB" id="A0AAW5UY10"/>
<name>A0AAW5UY10_9BACT</name>
<evidence type="ECO:0000313" key="3">
    <source>
        <dbReference type="Proteomes" id="UP001209168"/>
    </source>
</evidence>
<reference evidence="2" key="1">
    <citation type="submission" date="2022-11" db="EMBL/GenBank/DDBJ databases">
        <title>Genomic repertoires linked with pathogenic potency of arthritogenic Prevotella copri isolated from the gut of rheumatoid arthritis patients.</title>
        <authorList>
            <person name="Nii T."/>
            <person name="Maeda Y."/>
            <person name="Motooka D."/>
            <person name="Naito M."/>
            <person name="Matsumoto Y."/>
            <person name="Ogawa T."/>
            <person name="Oguro-Igashira E."/>
            <person name="Kishikawa T."/>
            <person name="Yamashita M."/>
            <person name="Koizumi S."/>
            <person name="Kurakawa T."/>
            <person name="Okumura R."/>
            <person name="Kayama H."/>
            <person name="Murakami M."/>
            <person name="Sakaguchi T."/>
            <person name="Das B."/>
            <person name="Nakamura S."/>
            <person name="Okada Y."/>
            <person name="Kumanogoh A."/>
            <person name="Takeda K."/>
        </authorList>
    </citation>
    <scope>NUCLEOTIDE SEQUENCE</scope>
    <source>
        <strain evidence="2">H012_8</strain>
    </source>
</reference>